<evidence type="ECO:0008006" key="3">
    <source>
        <dbReference type="Google" id="ProtNLM"/>
    </source>
</evidence>
<evidence type="ECO:0000313" key="1">
    <source>
        <dbReference type="EMBL" id="NPU66553.1"/>
    </source>
</evidence>
<keyword evidence="2" id="KW-1185">Reference proteome</keyword>
<protein>
    <recommendedName>
        <fullName evidence="3">TetR family transcriptional regulator</fullName>
    </recommendedName>
</protein>
<sequence>MPVLQRAMQALVSALHRLMYVSKFRAETLVLAEERHSSPCREHDLASAARGSIAAAIMMAVARAADVNRRDPAAVNQLVTDLTREPSA</sequence>
<reference evidence="1" key="1">
    <citation type="submission" date="2020-05" db="EMBL/GenBank/DDBJ databases">
        <title>Nod-independent and nitrogen-fixing Bradyrhizobium aeschynomene sp. nov. isolated from nodules of Aeschynomene indica.</title>
        <authorList>
            <person name="Zhang Z."/>
        </authorList>
    </citation>
    <scope>NUCLEOTIDE SEQUENCE</scope>
    <source>
        <strain evidence="1">83012</strain>
    </source>
</reference>
<organism evidence="1 2">
    <name type="scientific">Bradyrhizobium aeschynomenes</name>
    <dbReference type="NCBI Taxonomy" id="2734909"/>
    <lineage>
        <taxon>Bacteria</taxon>
        <taxon>Pseudomonadati</taxon>
        <taxon>Pseudomonadota</taxon>
        <taxon>Alphaproteobacteria</taxon>
        <taxon>Hyphomicrobiales</taxon>
        <taxon>Nitrobacteraceae</taxon>
        <taxon>Bradyrhizobium</taxon>
    </lineage>
</organism>
<dbReference type="Proteomes" id="UP000886476">
    <property type="component" value="Unassembled WGS sequence"/>
</dbReference>
<evidence type="ECO:0000313" key="2">
    <source>
        <dbReference type="Proteomes" id="UP000886476"/>
    </source>
</evidence>
<comment type="caution">
    <text evidence="1">The sequence shown here is derived from an EMBL/GenBank/DDBJ whole genome shotgun (WGS) entry which is preliminary data.</text>
</comment>
<accession>A0ABX2CFA3</accession>
<name>A0ABX2CFA3_9BRAD</name>
<dbReference type="EMBL" id="JABFDN010000004">
    <property type="protein sequence ID" value="NPU66553.1"/>
    <property type="molecule type" value="Genomic_DNA"/>
</dbReference>
<gene>
    <name evidence="1" type="ORF">HL667_16230</name>
</gene>
<proteinExistence type="predicted"/>